<evidence type="ECO:0000313" key="2">
    <source>
        <dbReference type="Proteomes" id="UP000008867"/>
    </source>
</evidence>
<protein>
    <submittedName>
        <fullName evidence="1">Uncharacterized protein</fullName>
    </submittedName>
</protein>
<gene>
    <name evidence="1" type="ORF">sr14942</name>
</gene>
<dbReference type="VEuPathDB" id="FungiDB:sr14942"/>
<sequence>MLEQQNEMERQRQAQIERIKDFRSRAELHSEAFVGSWPNDHIKRGYYNMKIEKVKSRARSAYNLDIVDSHLPGPQNPGEHPIWTLKQYDTWEKGVPDEERKMTWGAIEKVDDAYILTIRPQVERIEAAFYAARESFKNKIL</sequence>
<dbReference type="AlphaFoldDB" id="E6ZN52"/>
<dbReference type="HOGENOM" id="CLU_1826543_0_0_1"/>
<dbReference type="Proteomes" id="UP000008867">
    <property type="component" value="Chromosome 11"/>
</dbReference>
<organism evidence="1 2">
    <name type="scientific">Sporisorium reilianum (strain SRZ2)</name>
    <name type="common">Maize head smut fungus</name>
    <dbReference type="NCBI Taxonomy" id="999809"/>
    <lineage>
        <taxon>Eukaryota</taxon>
        <taxon>Fungi</taxon>
        <taxon>Dikarya</taxon>
        <taxon>Basidiomycota</taxon>
        <taxon>Ustilaginomycotina</taxon>
        <taxon>Ustilaginomycetes</taxon>
        <taxon>Ustilaginales</taxon>
        <taxon>Ustilaginaceae</taxon>
        <taxon>Sporisorium</taxon>
    </lineage>
</organism>
<keyword evidence="2" id="KW-1185">Reference proteome</keyword>
<dbReference type="EMBL" id="FQ311432">
    <property type="protein sequence ID" value="CBQ68659.1"/>
    <property type="molecule type" value="Genomic_DNA"/>
</dbReference>
<reference evidence="1 2" key="1">
    <citation type="journal article" date="2010" name="Science">
        <title>Pathogenicity determinants in smut fungi revealed by genome comparison.</title>
        <authorList>
            <person name="Schirawski J."/>
            <person name="Mannhaupt G."/>
            <person name="Muench K."/>
            <person name="Brefort T."/>
            <person name="Schipper K."/>
            <person name="Doehlemann G."/>
            <person name="Di Stasio M."/>
            <person name="Roessel N."/>
            <person name="Mendoza-Mendoza A."/>
            <person name="Pester D."/>
            <person name="Mueller O."/>
            <person name="Winterberg B."/>
            <person name="Meyer E."/>
            <person name="Ghareeb H."/>
            <person name="Wollenberg T."/>
            <person name="Muensterkoetter M."/>
            <person name="Wong P."/>
            <person name="Walter M."/>
            <person name="Stukenbrock E."/>
            <person name="Gueldener U."/>
            <person name="Kahmann R."/>
        </authorList>
    </citation>
    <scope>NUCLEOTIDE SEQUENCE [LARGE SCALE GENOMIC DNA]</scope>
    <source>
        <strain evidence="2">SRZ2</strain>
    </source>
</reference>
<proteinExistence type="predicted"/>
<name>E6ZN52_SPORE</name>
<evidence type="ECO:0000313" key="1">
    <source>
        <dbReference type="EMBL" id="CBQ68659.1"/>
    </source>
</evidence>
<accession>E6ZN52</accession>